<name>A0A5C3QG94_9AGAR</name>
<keyword evidence="2" id="KW-1185">Reference proteome</keyword>
<gene>
    <name evidence="1" type="ORF">BDV98DRAFT_571813</name>
</gene>
<dbReference type="EMBL" id="ML178835">
    <property type="protein sequence ID" value="TFK99178.1"/>
    <property type="molecule type" value="Genomic_DNA"/>
</dbReference>
<protein>
    <submittedName>
        <fullName evidence="1">Uncharacterized protein</fullName>
    </submittedName>
</protein>
<proteinExistence type="predicted"/>
<evidence type="ECO:0000313" key="1">
    <source>
        <dbReference type="EMBL" id="TFK99178.1"/>
    </source>
</evidence>
<accession>A0A5C3QG94</accession>
<dbReference type="AlphaFoldDB" id="A0A5C3QG94"/>
<sequence>MDTDLVGFTTMSTAPQLSDSEFILDSPNGPLIHLLPDAMLLEIFRLAVIWPWEVNAMEEEFRMLVPLLLVCRRWHDLALHTHRYGHAFGLIYTISNSTLGGGWNAPRQRKKKEKNPVHFYLGSPPIVGSR</sequence>
<organism evidence="1 2">
    <name type="scientific">Pterulicium gracile</name>
    <dbReference type="NCBI Taxonomy" id="1884261"/>
    <lineage>
        <taxon>Eukaryota</taxon>
        <taxon>Fungi</taxon>
        <taxon>Dikarya</taxon>
        <taxon>Basidiomycota</taxon>
        <taxon>Agaricomycotina</taxon>
        <taxon>Agaricomycetes</taxon>
        <taxon>Agaricomycetidae</taxon>
        <taxon>Agaricales</taxon>
        <taxon>Pleurotineae</taxon>
        <taxon>Pterulaceae</taxon>
        <taxon>Pterulicium</taxon>
    </lineage>
</organism>
<dbReference type="Proteomes" id="UP000305067">
    <property type="component" value="Unassembled WGS sequence"/>
</dbReference>
<dbReference type="OrthoDB" id="2884925at2759"/>
<evidence type="ECO:0000313" key="2">
    <source>
        <dbReference type="Proteomes" id="UP000305067"/>
    </source>
</evidence>
<reference evidence="1 2" key="1">
    <citation type="journal article" date="2019" name="Nat. Ecol. Evol.">
        <title>Megaphylogeny resolves global patterns of mushroom evolution.</title>
        <authorList>
            <person name="Varga T."/>
            <person name="Krizsan K."/>
            <person name="Foldi C."/>
            <person name="Dima B."/>
            <person name="Sanchez-Garcia M."/>
            <person name="Sanchez-Ramirez S."/>
            <person name="Szollosi G.J."/>
            <person name="Szarkandi J.G."/>
            <person name="Papp V."/>
            <person name="Albert L."/>
            <person name="Andreopoulos W."/>
            <person name="Angelini C."/>
            <person name="Antonin V."/>
            <person name="Barry K.W."/>
            <person name="Bougher N.L."/>
            <person name="Buchanan P."/>
            <person name="Buyck B."/>
            <person name="Bense V."/>
            <person name="Catcheside P."/>
            <person name="Chovatia M."/>
            <person name="Cooper J."/>
            <person name="Damon W."/>
            <person name="Desjardin D."/>
            <person name="Finy P."/>
            <person name="Geml J."/>
            <person name="Haridas S."/>
            <person name="Hughes K."/>
            <person name="Justo A."/>
            <person name="Karasinski D."/>
            <person name="Kautmanova I."/>
            <person name="Kiss B."/>
            <person name="Kocsube S."/>
            <person name="Kotiranta H."/>
            <person name="LaButti K.M."/>
            <person name="Lechner B.E."/>
            <person name="Liimatainen K."/>
            <person name="Lipzen A."/>
            <person name="Lukacs Z."/>
            <person name="Mihaltcheva S."/>
            <person name="Morgado L.N."/>
            <person name="Niskanen T."/>
            <person name="Noordeloos M.E."/>
            <person name="Ohm R.A."/>
            <person name="Ortiz-Santana B."/>
            <person name="Ovrebo C."/>
            <person name="Racz N."/>
            <person name="Riley R."/>
            <person name="Savchenko A."/>
            <person name="Shiryaev A."/>
            <person name="Soop K."/>
            <person name="Spirin V."/>
            <person name="Szebenyi C."/>
            <person name="Tomsovsky M."/>
            <person name="Tulloss R.E."/>
            <person name="Uehling J."/>
            <person name="Grigoriev I.V."/>
            <person name="Vagvolgyi C."/>
            <person name="Papp T."/>
            <person name="Martin F.M."/>
            <person name="Miettinen O."/>
            <person name="Hibbett D.S."/>
            <person name="Nagy L.G."/>
        </authorList>
    </citation>
    <scope>NUCLEOTIDE SEQUENCE [LARGE SCALE GENOMIC DNA]</scope>
    <source>
        <strain evidence="1 2">CBS 309.79</strain>
    </source>
</reference>